<keyword evidence="2" id="KW-1185">Reference proteome</keyword>
<gene>
    <name evidence="1" type="ORF">CLUMA_CG014832</name>
</gene>
<dbReference type="EMBL" id="CVRI01000055">
    <property type="protein sequence ID" value="CRL01433.1"/>
    <property type="molecule type" value="Genomic_DNA"/>
</dbReference>
<sequence>MFVKSLFSDILNEVAKNKRPVVEMRYEIIHSDPNLVRLISTLMIDCFISTFVSSQHEIVLEK</sequence>
<name>A0A1J1ISC6_9DIPT</name>
<accession>A0A1J1ISC6</accession>
<protein>
    <submittedName>
        <fullName evidence="1">CLUMA_CG014832, isoform A</fullName>
    </submittedName>
</protein>
<proteinExistence type="predicted"/>
<dbReference type="Proteomes" id="UP000183832">
    <property type="component" value="Unassembled WGS sequence"/>
</dbReference>
<evidence type="ECO:0000313" key="2">
    <source>
        <dbReference type="Proteomes" id="UP000183832"/>
    </source>
</evidence>
<evidence type="ECO:0000313" key="1">
    <source>
        <dbReference type="EMBL" id="CRL01433.1"/>
    </source>
</evidence>
<organism evidence="1 2">
    <name type="scientific">Clunio marinus</name>
    <dbReference type="NCBI Taxonomy" id="568069"/>
    <lineage>
        <taxon>Eukaryota</taxon>
        <taxon>Metazoa</taxon>
        <taxon>Ecdysozoa</taxon>
        <taxon>Arthropoda</taxon>
        <taxon>Hexapoda</taxon>
        <taxon>Insecta</taxon>
        <taxon>Pterygota</taxon>
        <taxon>Neoptera</taxon>
        <taxon>Endopterygota</taxon>
        <taxon>Diptera</taxon>
        <taxon>Nematocera</taxon>
        <taxon>Chironomoidea</taxon>
        <taxon>Chironomidae</taxon>
        <taxon>Clunio</taxon>
    </lineage>
</organism>
<reference evidence="1 2" key="1">
    <citation type="submission" date="2015-04" db="EMBL/GenBank/DDBJ databases">
        <authorList>
            <person name="Syromyatnikov M.Y."/>
            <person name="Popov V.N."/>
        </authorList>
    </citation>
    <scope>NUCLEOTIDE SEQUENCE [LARGE SCALE GENOMIC DNA]</scope>
</reference>
<dbReference type="AlphaFoldDB" id="A0A1J1ISC6"/>